<dbReference type="Pfam" id="PF10046">
    <property type="entry name" value="BLOC1_2"/>
    <property type="match status" value="1"/>
</dbReference>
<reference evidence="4" key="2">
    <citation type="submission" date="2025-08" db="UniProtKB">
        <authorList>
            <consortium name="RefSeq"/>
        </authorList>
    </citation>
    <scope>IDENTIFICATION</scope>
    <source>
        <strain evidence="4">S238N-H82</strain>
        <tissue evidence="4">Testes</tissue>
    </source>
</reference>
<feature type="compositionally biased region" description="Polar residues" evidence="2">
    <location>
        <begin position="50"/>
        <end position="82"/>
    </location>
</feature>
<dbReference type="RefSeq" id="XP_035669303.1">
    <property type="nucleotide sequence ID" value="XM_035813410.1"/>
</dbReference>
<dbReference type="GeneID" id="118411252"/>
<organism evidence="3 4">
    <name type="scientific">Branchiostoma floridae</name>
    <name type="common">Florida lancelet</name>
    <name type="synonym">Amphioxus</name>
    <dbReference type="NCBI Taxonomy" id="7739"/>
    <lineage>
        <taxon>Eukaryota</taxon>
        <taxon>Metazoa</taxon>
        <taxon>Chordata</taxon>
        <taxon>Cephalochordata</taxon>
        <taxon>Leptocardii</taxon>
        <taxon>Amphioxiformes</taxon>
        <taxon>Branchiostomatidae</taxon>
        <taxon>Branchiostoma</taxon>
    </lineage>
</organism>
<protein>
    <submittedName>
        <fullName evidence="4">Biogenesis of lysosome-related organelles complex 1 subunit 2-like isoform X1</fullName>
    </submittedName>
</protein>
<dbReference type="GO" id="GO:0032418">
    <property type="term" value="P:lysosome localization"/>
    <property type="evidence" value="ECO:0000318"/>
    <property type="project" value="GO_Central"/>
</dbReference>
<dbReference type="InterPro" id="IPR019269">
    <property type="entry name" value="BLOC1_su2"/>
</dbReference>
<feature type="compositionally biased region" description="Polar residues" evidence="2">
    <location>
        <begin position="27"/>
        <end position="37"/>
    </location>
</feature>
<name>A0A9J7KRX7_BRAFL</name>
<evidence type="ECO:0000313" key="3">
    <source>
        <dbReference type="Proteomes" id="UP000001554"/>
    </source>
</evidence>
<dbReference type="GO" id="GO:0000930">
    <property type="term" value="C:gamma-tubulin complex"/>
    <property type="evidence" value="ECO:0000318"/>
    <property type="project" value="GO_Central"/>
</dbReference>
<evidence type="ECO:0000256" key="2">
    <source>
        <dbReference type="SAM" id="MobiDB-lite"/>
    </source>
</evidence>
<feature type="region of interest" description="Disordered" evidence="2">
    <location>
        <begin position="1"/>
        <end position="82"/>
    </location>
</feature>
<dbReference type="GO" id="GO:0031083">
    <property type="term" value="C:BLOC-1 complex"/>
    <property type="evidence" value="ECO:0000318"/>
    <property type="project" value="GO_Central"/>
</dbReference>
<dbReference type="PANTHER" id="PTHR46479">
    <property type="entry name" value="BIOGENESIS OF LYSOSOME-RELATED ORGANELLES COMPLEX 1 SUBUNIT 2"/>
    <property type="match status" value="1"/>
</dbReference>
<dbReference type="GO" id="GO:0043015">
    <property type="term" value="F:gamma-tubulin binding"/>
    <property type="evidence" value="ECO:0000318"/>
    <property type="project" value="GO_Central"/>
</dbReference>
<dbReference type="GO" id="GO:0099078">
    <property type="term" value="C:BORC complex"/>
    <property type="evidence" value="ECO:0000318"/>
    <property type="project" value="GO_Central"/>
</dbReference>
<comment type="similarity">
    <text evidence="1">Belongs to the BLOC1S2 family.</text>
</comment>
<dbReference type="OrthoDB" id="244061at2759"/>
<evidence type="ECO:0000313" key="4">
    <source>
        <dbReference type="RefSeq" id="XP_035669303.1"/>
    </source>
</evidence>
<evidence type="ECO:0000256" key="1">
    <source>
        <dbReference type="ARBA" id="ARBA00008468"/>
    </source>
</evidence>
<sequence length="192" mass="20842">MMMMIMMADEDGKISAATEEDAETTPDAGNTADTNVSPEAPPDQDEHQPSLDTVSTTTNSSVGAATLDSTAGTATLDSTAGTQPEELRGLCRDMFEKMTLYLNGELSVVCDDYKLLESMNKVSAAKYAEMRGVAAGVSKAMVDLNEKYASLQPYLDQIDQIEDSVASLEQAAYRLDAYSKRLEAKFKQLEKR</sequence>
<reference evidence="3" key="1">
    <citation type="journal article" date="2020" name="Nat. Ecol. Evol.">
        <title>Deeply conserved synteny resolves early events in vertebrate evolution.</title>
        <authorList>
            <person name="Simakov O."/>
            <person name="Marletaz F."/>
            <person name="Yue J.X."/>
            <person name="O'Connell B."/>
            <person name="Jenkins J."/>
            <person name="Brandt A."/>
            <person name="Calef R."/>
            <person name="Tung C.H."/>
            <person name="Huang T.K."/>
            <person name="Schmutz J."/>
            <person name="Satoh N."/>
            <person name="Yu J.K."/>
            <person name="Putnam N.H."/>
            <person name="Green R.E."/>
            <person name="Rokhsar D.S."/>
        </authorList>
    </citation>
    <scope>NUCLEOTIDE SEQUENCE [LARGE SCALE GENOMIC DNA]</scope>
    <source>
        <strain evidence="3">S238N-H82</strain>
    </source>
</reference>
<keyword evidence="3" id="KW-1185">Reference proteome</keyword>
<accession>A0A9J7KRX7</accession>
<dbReference type="Proteomes" id="UP000001554">
    <property type="component" value="Chromosome 3"/>
</dbReference>
<dbReference type="AlphaFoldDB" id="A0A9J7KRX7"/>
<proteinExistence type="inferred from homology"/>
<dbReference type="PANTHER" id="PTHR46479:SF1">
    <property type="entry name" value="BIOGENESIS OF LYSOSOME-RELATED ORGANELLES COMPLEX 1 SUBUNIT 2"/>
    <property type="match status" value="1"/>
</dbReference>
<gene>
    <name evidence="4" type="primary">LOC118411252</name>
</gene>
<dbReference type="GO" id="GO:0016197">
    <property type="term" value="P:endosomal transport"/>
    <property type="evidence" value="ECO:0000318"/>
    <property type="project" value="GO_Central"/>
</dbReference>
<dbReference type="OMA" id="IMMADEE"/>
<dbReference type="KEGG" id="bfo:118411252"/>